<dbReference type="PANTHER" id="PTHR13780">
    <property type="entry name" value="AMP-ACTIVATED PROTEIN KINASE, GAMMA REGULATORY SUBUNIT"/>
    <property type="match status" value="1"/>
</dbReference>
<dbReference type="Gene3D" id="3.10.580.10">
    <property type="entry name" value="CBS-domain"/>
    <property type="match status" value="2"/>
</dbReference>
<dbReference type="AlphaFoldDB" id="X6LQB9"/>
<dbReference type="PANTHER" id="PTHR13780:SF36">
    <property type="entry name" value="CBS DOMAIN-CONTAINING PROTEIN"/>
    <property type="match status" value="1"/>
</dbReference>
<name>X6LQB9_RETFI</name>
<keyword evidence="1" id="KW-0677">Repeat</keyword>
<evidence type="ECO:0000256" key="3">
    <source>
        <dbReference type="PROSITE-ProRule" id="PRU00703"/>
    </source>
</evidence>
<evidence type="ECO:0000313" key="7">
    <source>
        <dbReference type="Proteomes" id="UP000023152"/>
    </source>
</evidence>
<dbReference type="Pfam" id="PF00571">
    <property type="entry name" value="CBS"/>
    <property type="match status" value="3"/>
</dbReference>
<dbReference type="EMBL" id="ASPP01034630">
    <property type="protein sequence ID" value="ETO02910.1"/>
    <property type="molecule type" value="Genomic_DNA"/>
</dbReference>
<accession>X6LQB9</accession>
<proteinExistence type="predicted"/>
<dbReference type="Proteomes" id="UP000023152">
    <property type="component" value="Unassembled WGS sequence"/>
</dbReference>
<sequence length="340" mass="38327">MADLEKKGDEKLAEEHGSEKGGGESKAITGLREYLVSRLKDLRISELKLNRKPIVLDSKTDPKKAIEVLLQNKVMAAPVAENNQFVGVFDLRDCIKYALQMYHRDTVDKIKSKAMEFLTISPHIATNSLKYLSRMRTFEMVKESESILSVIRVLAKGAHIVGITNEDGKKLESILTQGEVFQIISKCWEMEKIVQIEKDSNIALSELTKDPFKIVTTPVVTISCQIKAYEAFEKMSTSNLSGLAVVDKSGAIVHNTSATDIKLWLLNSNSLDDTIEHFLINVRKLSLLEKYPVTSCHLTDTLSRVIAKLQATKFHRIWIVDDHRRPTGVCAITDIFRFLH</sequence>
<evidence type="ECO:0000256" key="2">
    <source>
        <dbReference type="ARBA" id="ARBA00023122"/>
    </source>
</evidence>
<feature type="domain" description="CBS" evidence="5">
    <location>
        <begin position="288"/>
        <end position="340"/>
    </location>
</feature>
<feature type="compositionally biased region" description="Basic and acidic residues" evidence="4">
    <location>
        <begin position="1"/>
        <end position="23"/>
    </location>
</feature>
<protein>
    <recommendedName>
        <fullName evidence="5">CBS domain-containing protein</fullName>
    </recommendedName>
</protein>
<feature type="domain" description="CBS" evidence="5">
    <location>
        <begin position="49"/>
        <end position="106"/>
    </location>
</feature>
<evidence type="ECO:0000256" key="1">
    <source>
        <dbReference type="ARBA" id="ARBA00022737"/>
    </source>
</evidence>
<evidence type="ECO:0000313" key="6">
    <source>
        <dbReference type="EMBL" id="ETO02910.1"/>
    </source>
</evidence>
<organism evidence="6 7">
    <name type="scientific">Reticulomyxa filosa</name>
    <dbReference type="NCBI Taxonomy" id="46433"/>
    <lineage>
        <taxon>Eukaryota</taxon>
        <taxon>Sar</taxon>
        <taxon>Rhizaria</taxon>
        <taxon>Retaria</taxon>
        <taxon>Foraminifera</taxon>
        <taxon>Monothalamids</taxon>
        <taxon>Reticulomyxidae</taxon>
        <taxon>Reticulomyxa</taxon>
    </lineage>
</organism>
<dbReference type="OMA" id="VRQQDYK"/>
<dbReference type="InterPro" id="IPR050511">
    <property type="entry name" value="AMPK_gamma/SDS23_families"/>
</dbReference>
<dbReference type="InterPro" id="IPR046342">
    <property type="entry name" value="CBS_dom_sf"/>
</dbReference>
<dbReference type="OrthoDB" id="449052at2759"/>
<evidence type="ECO:0000259" key="5">
    <source>
        <dbReference type="PROSITE" id="PS51371"/>
    </source>
</evidence>
<feature type="domain" description="CBS" evidence="5">
    <location>
        <begin position="215"/>
        <end position="271"/>
    </location>
</feature>
<comment type="caution">
    <text evidence="6">The sequence shown here is derived from an EMBL/GenBank/DDBJ whole genome shotgun (WGS) entry which is preliminary data.</text>
</comment>
<dbReference type="CDD" id="cd02205">
    <property type="entry name" value="CBS_pair_SF"/>
    <property type="match status" value="1"/>
</dbReference>
<dbReference type="SMART" id="SM00116">
    <property type="entry name" value="CBS"/>
    <property type="match status" value="3"/>
</dbReference>
<dbReference type="SUPFAM" id="SSF54631">
    <property type="entry name" value="CBS-domain pair"/>
    <property type="match status" value="2"/>
</dbReference>
<keyword evidence="7" id="KW-1185">Reference proteome</keyword>
<gene>
    <name evidence="6" type="ORF">RFI_34504</name>
</gene>
<evidence type="ECO:0000256" key="4">
    <source>
        <dbReference type="SAM" id="MobiDB-lite"/>
    </source>
</evidence>
<keyword evidence="2 3" id="KW-0129">CBS domain</keyword>
<dbReference type="PROSITE" id="PS51371">
    <property type="entry name" value="CBS"/>
    <property type="match status" value="3"/>
</dbReference>
<reference evidence="6 7" key="1">
    <citation type="journal article" date="2013" name="Curr. Biol.">
        <title>The Genome of the Foraminiferan Reticulomyxa filosa.</title>
        <authorList>
            <person name="Glockner G."/>
            <person name="Hulsmann N."/>
            <person name="Schleicher M."/>
            <person name="Noegel A.A."/>
            <person name="Eichinger L."/>
            <person name="Gallinger C."/>
            <person name="Pawlowski J."/>
            <person name="Sierra R."/>
            <person name="Euteneuer U."/>
            <person name="Pillet L."/>
            <person name="Moustafa A."/>
            <person name="Platzer M."/>
            <person name="Groth M."/>
            <person name="Szafranski K."/>
            <person name="Schliwa M."/>
        </authorList>
    </citation>
    <scope>NUCLEOTIDE SEQUENCE [LARGE SCALE GENOMIC DNA]</scope>
</reference>
<feature type="region of interest" description="Disordered" evidence="4">
    <location>
        <begin position="1"/>
        <end position="25"/>
    </location>
</feature>
<dbReference type="InterPro" id="IPR000644">
    <property type="entry name" value="CBS_dom"/>
</dbReference>